<evidence type="ECO:0000313" key="3">
    <source>
        <dbReference type="Proteomes" id="UP001320691"/>
    </source>
</evidence>
<protein>
    <submittedName>
        <fullName evidence="2">Membrane protein</fullName>
    </submittedName>
</protein>
<dbReference type="RefSeq" id="WP_259259356.1">
    <property type="nucleotide sequence ID" value="NZ_JANUEK010000001.1"/>
</dbReference>
<dbReference type="Proteomes" id="UP001320691">
    <property type="component" value="Unassembled WGS sequence"/>
</dbReference>
<keyword evidence="1" id="KW-0812">Transmembrane</keyword>
<dbReference type="EMBL" id="JANUEK010000001">
    <property type="protein sequence ID" value="MCS4278577.1"/>
    <property type="molecule type" value="Genomic_DNA"/>
</dbReference>
<gene>
    <name evidence="2" type="ORF">M2412_000538</name>
</gene>
<feature type="transmembrane region" description="Helical" evidence="1">
    <location>
        <begin position="184"/>
        <end position="208"/>
    </location>
</feature>
<sequence length="227" mass="24604">MSQSSAIDLPSISDMLERVKLQESRKTGRKDRCAVIAMAVLLGLMAAVVAVAKFGWMGMVTAKYTVVLLYALLVLVYATWVALMLVEVFNHVKAGFRQAAQKVDRQIAHQRELISWLGSYPRELLRERAMLVELESKSWTRRAGIGVAFGAAFTVGLSLLAAAVKVNSTSLPSSVPMLNSYVNTISVTVYAVMFGLLLGSAMACVFAARLEKVAGVFKEAAERGNAV</sequence>
<name>A0AAW5PEA8_9GAMM</name>
<feature type="transmembrane region" description="Helical" evidence="1">
    <location>
        <begin position="33"/>
        <end position="56"/>
    </location>
</feature>
<feature type="transmembrane region" description="Helical" evidence="1">
    <location>
        <begin position="143"/>
        <end position="164"/>
    </location>
</feature>
<proteinExistence type="predicted"/>
<organism evidence="2 3">
    <name type="scientific">Stenotrophomonas rhizophila</name>
    <dbReference type="NCBI Taxonomy" id="216778"/>
    <lineage>
        <taxon>Bacteria</taxon>
        <taxon>Pseudomonadati</taxon>
        <taxon>Pseudomonadota</taxon>
        <taxon>Gammaproteobacteria</taxon>
        <taxon>Lysobacterales</taxon>
        <taxon>Lysobacteraceae</taxon>
        <taxon>Stenotrophomonas</taxon>
    </lineage>
</organism>
<evidence type="ECO:0000313" key="2">
    <source>
        <dbReference type="EMBL" id="MCS4278577.1"/>
    </source>
</evidence>
<dbReference type="AlphaFoldDB" id="A0AAW5PEA8"/>
<evidence type="ECO:0000256" key="1">
    <source>
        <dbReference type="SAM" id="Phobius"/>
    </source>
</evidence>
<keyword evidence="1" id="KW-0472">Membrane</keyword>
<comment type="caution">
    <text evidence="2">The sequence shown here is derived from an EMBL/GenBank/DDBJ whole genome shotgun (WGS) entry which is preliminary data.</text>
</comment>
<keyword evidence="1" id="KW-1133">Transmembrane helix</keyword>
<reference evidence="2" key="1">
    <citation type="submission" date="2022-08" db="EMBL/GenBank/DDBJ databases">
        <title>Genomic analyses of the natural microbiome of Caenorhabditis elegans.</title>
        <authorList>
            <person name="Samuel B."/>
        </authorList>
    </citation>
    <scope>NUCLEOTIDE SEQUENCE</scope>
    <source>
        <strain evidence="2">BIGb0277</strain>
    </source>
</reference>
<accession>A0AAW5PEA8</accession>
<feature type="transmembrane region" description="Helical" evidence="1">
    <location>
        <begin position="68"/>
        <end position="89"/>
    </location>
</feature>